<dbReference type="EMBL" id="PFQB01000044">
    <property type="protein sequence ID" value="PJA14620.1"/>
    <property type="molecule type" value="Genomic_DNA"/>
</dbReference>
<proteinExistence type="predicted"/>
<comment type="caution">
    <text evidence="3">The sequence shown here is derived from an EMBL/GenBank/DDBJ whole genome shotgun (WGS) entry which is preliminary data.</text>
</comment>
<keyword evidence="1" id="KW-1133">Transmembrane helix</keyword>
<evidence type="ECO:0000313" key="4">
    <source>
        <dbReference type="Proteomes" id="UP000228952"/>
    </source>
</evidence>
<gene>
    <name evidence="3" type="ORF">COX64_01840</name>
</gene>
<keyword evidence="1" id="KW-0472">Membrane</keyword>
<dbReference type="Pfam" id="PF24315">
    <property type="entry name" value="DUF7489"/>
    <property type="match status" value="1"/>
</dbReference>
<feature type="transmembrane region" description="Helical" evidence="1">
    <location>
        <begin position="6"/>
        <end position="30"/>
    </location>
</feature>
<organism evidence="3 4">
    <name type="scientific">Candidatus Dojkabacteria bacterium CG_4_10_14_0_2_um_filter_Dojkabacteria_WS6_41_15</name>
    <dbReference type="NCBI Taxonomy" id="2014249"/>
    <lineage>
        <taxon>Bacteria</taxon>
        <taxon>Candidatus Dojkabacteria</taxon>
    </lineage>
</organism>
<accession>A0A2M7W2M2</accession>
<reference evidence="4" key="1">
    <citation type="submission" date="2017-09" db="EMBL/GenBank/DDBJ databases">
        <title>Depth-based differentiation of microbial function through sediment-hosted aquifers and enrichment of novel symbionts in the deep terrestrial subsurface.</title>
        <authorList>
            <person name="Probst A.J."/>
            <person name="Ladd B."/>
            <person name="Jarett J.K."/>
            <person name="Geller-Mcgrath D.E."/>
            <person name="Sieber C.M.K."/>
            <person name="Emerson J.B."/>
            <person name="Anantharaman K."/>
            <person name="Thomas B.C."/>
            <person name="Malmstrom R."/>
            <person name="Stieglmeier M."/>
            <person name="Klingl A."/>
            <person name="Woyke T."/>
            <person name="Ryan C.M."/>
            <person name="Banfield J.F."/>
        </authorList>
    </citation>
    <scope>NUCLEOTIDE SEQUENCE [LARGE SCALE GENOMIC DNA]</scope>
</reference>
<evidence type="ECO:0000256" key="1">
    <source>
        <dbReference type="SAM" id="Phobius"/>
    </source>
</evidence>
<evidence type="ECO:0000313" key="3">
    <source>
        <dbReference type="EMBL" id="PJA14620.1"/>
    </source>
</evidence>
<evidence type="ECO:0000259" key="2">
    <source>
        <dbReference type="Pfam" id="PF24315"/>
    </source>
</evidence>
<name>A0A2M7W2M2_9BACT</name>
<dbReference type="Proteomes" id="UP000228952">
    <property type="component" value="Unassembled WGS sequence"/>
</dbReference>
<protein>
    <recommendedName>
        <fullName evidence="2">DUF7489 domain-containing protein</fullName>
    </recommendedName>
</protein>
<keyword evidence="1" id="KW-0812">Transmembrane</keyword>
<dbReference type="AlphaFoldDB" id="A0A2M7W2M2"/>
<feature type="domain" description="DUF7489" evidence="2">
    <location>
        <begin position="34"/>
        <end position="104"/>
    </location>
</feature>
<sequence>MNPENVPLNFMLACCAVIVIPFSVLIFVLVMRGKKQAWIGTIIAKAYSEKENLDNPHKKESIYTVKIKIDGGREFNMAVDSGRYHDWKEGDRLKKESGKLWPEKVGESAK</sequence>
<dbReference type="InterPro" id="IPR055912">
    <property type="entry name" value="DUF7489"/>
</dbReference>